<proteinExistence type="inferred from homology"/>
<keyword evidence="3" id="KW-0812">Transmembrane</keyword>
<gene>
    <name evidence="4" type="ORF">CRE_20386</name>
</gene>
<dbReference type="FunCoup" id="E3MD30">
    <property type="interactions" value="126"/>
</dbReference>
<dbReference type="HOGENOM" id="CLU_066886_2_0_1"/>
<dbReference type="Proteomes" id="UP000008281">
    <property type="component" value="Unassembled WGS sequence"/>
</dbReference>
<dbReference type="GO" id="GO:0016671">
    <property type="term" value="F:oxidoreductase activity, acting on a sulfur group of donors, disulfide as acceptor"/>
    <property type="evidence" value="ECO:0007669"/>
    <property type="project" value="InterPro"/>
</dbReference>
<protein>
    <recommendedName>
        <fullName evidence="6">Gamma interferon inducible lysosomal thiol reductase</fullName>
    </recommendedName>
</protein>
<organism evidence="5">
    <name type="scientific">Caenorhabditis remanei</name>
    <name type="common">Caenorhabditis vulgaris</name>
    <dbReference type="NCBI Taxonomy" id="31234"/>
    <lineage>
        <taxon>Eukaryota</taxon>
        <taxon>Metazoa</taxon>
        <taxon>Ecdysozoa</taxon>
        <taxon>Nematoda</taxon>
        <taxon>Chromadorea</taxon>
        <taxon>Rhabditida</taxon>
        <taxon>Rhabditina</taxon>
        <taxon>Rhabditomorpha</taxon>
        <taxon>Rhabditoidea</taxon>
        <taxon>Rhabditidae</taxon>
        <taxon>Peloderinae</taxon>
        <taxon>Caenorhabditis</taxon>
    </lineage>
</organism>
<dbReference type="OMA" id="YIEAQCP"/>
<keyword evidence="2" id="KW-0325">Glycoprotein</keyword>
<dbReference type="AlphaFoldDB" id="E3MD30"/>
<dbReference type="InterPro" id="IPR004911">
    <property type="entry name" value="Interferon-induced_GILT"/>
</dbReference>
<comment type="similarity">
    <text evidence="1">Belongs to the GILT family.</text>
</comment>
<name>E3MD30_CAERE</name>
<dbReference type="OrthoDB" id="958254at2759"/>
<dbReference type="PANTHER" id="PTHR13234:SF70">
    <property type="entry name" value="GILT-LIKE PROTEIN C02D5.2"/>
    <property type="match status" value="1"/>
</dbReference>
<keyword evidence="5" id="KW-1185">Reference proteome</keyword>
<evidence type="ECO:0008006" key="6">
    <source>
        <dbReference type="Google" id="ProtNLM"/>
    </source>
</evidence>
<evidence type="ECO:0000313" key="4">
    <source>
        <dbReference type="EMBL" id="EFO98620.1"/>
    </source>
</evidence>
<dbReference type="InParanoid" id="E3MD30"/>
<evidence type="ECO:0000313" key="5">
    <source>
        <dbReference type="Proteomes" id="UP000008281"/>
    </source>
</evidence>
<keyword evidence="3" id="KW-0472">Membrane</keyword>
<dbReference type="EMBL" id="DS268435">
    <property type="protein sequence ID" value="EFO98620.1"/>
    <property type="molecule type" value="Genomic_DNA"/>
</dbReference>
<evidence type="ECO:0000256" key="2">
    <source>
        <dbReference type="ARBA" id="ARBA00023180"/>
    </source>
</evidence>
<accession>E3MD30</accession>
<keyword evidence="3" id="KW-1133">Transmembrane helix</keyword>
<evidence type="ECO:0000256" key="1">
    <source>
        <dbReference type="ARBA" id="ARBA00005679"/>
    </source>
</evidence>
<reference evidence="4" key="1">
    <citation type="submission" date="2007-07" db="EMBL/GenBank/DDBJ databases">
        <title>PCAP assembly of the Caenorhabditis remanei genome.</title>
        <authorList>
            <consortium name="The Caenorhabditis remanei Sequencing Consortium"/>
            <person name="Wilson R.K."/>
        </authorList>
    </citation>
    <scope>NUCLEOTIDE SEQUENCE [LARGE SCALE GENOMIC DNA]</scope>
    <source>
        <strain evidence="4">PB4641</strain>
    </source>
</reference>
<sequence>MKKLTREAQEPLIPHIRPSTRNKIRKYIYGGVFFLSIFILYRALNNNESGKKGIGRNGDFMEYDPRKNGPKLEDPVVNMIKLDIYMEAQCPDTSRFVFDVFNFKRHHFCSRFFRQQLKKAWDILGNLNRIELNVIPFGKARCTEKGNDFECQCQHGPTECEINQLMNCVIDRFGFPHRYLPAVLCMQGKYSLDEAMTCVTQNFPAEYNRMRECAGGQRGRRLLALSGQKTASITPAIDFIPWIVINGARNSDALYDLTQNACEAMQPMPSACKEYLRSLQ</sequence>
<dbReference type="PANTHER" id="PTHR13234">
    <property type="entry name" value="GAMMA-INTERFERON INDUCIBLE LYSOSOMAL THIOL REDUCTASE GILT"/>
    <property type="match status" value="1"/>
</dbReference>
<feature type="transmembrane region" description="Helical" evidence="3">
    <location>
        <begin position="27"/>
        <end position="44"/>
    </location>
</feature>
<dbReference type="STRING" id="31234.E3MD30"/>
<evidence type="ECO:0000256" key="3">
    <source>
        <dbReference type="SAM" id="Phobius"/>
    </source>
</evidence>
<dbReference type="eggNOG" id="KOG3160">
    <property type="taxonomic scope" value="Eukaryota"/>
</dbReference>
<dbReference type="Pfam" id="PF03227">
    <property type="entry name" value="GILT"/>
    <property type="match status" value="1"/>
</dbReference>